<gene>
    <name evidence="3" type="ORF">BVRB_038410</name>
</gene>
<sequence length="60" mass="6877">MSCGRQSRQLLSHAVAAIDNDGDGTVSLQELQRFMATTGLHHRYTTEICAFLHTWMREKR</sequence>
<evidence type="ECO:0000313" key="3">
    <source>
        <dbReference type="EMBL" id="KMS65199.1"/>
    </source>
</evidence>
<feature type="non-terminal residue" evidence="3">
    <location>
        <position position="60"/>
    </location>
</feature>
<reference evidence="3 4" key="1">
    <citation type="journal article" date="2014" name="Nature">
        <title>The genome of the recently domesticated crop plant sugar beet (Beta vulgaris).</title>
        <authorList>
            <person name="Dohm J.C."/>
            <person name="Minoche A.E."/>
            <person name="Holtgrawe D."/>
            <person name="Capella-Gutierrez S."/>
            <person name="Zakrzewski F."/>
            <person name="Tafer H."/>
            <person name="Rupp O."/>
            <person name="Sorensen T.R."/>
            <person name="Stracke R."/>
            <person name="Reinhardt R."/>
            <person name="Goesmann A."/>
            <person name="Kraft T."/>
            <person name="Schulz B."/>
            <person name="Stadler P.F."/>
            <person name="Schmidt T."/>
            <person name="Gabaldon T."/>
            <person name="Lehrach H."/>
            <person name="Weisshaar B."/>
            <person name="Himmelbauer H."/>
        </authorList>
    </citation>
    <scope>NUCLEOTIDE SEQUENCE [LARGE SCALE GENOMIC DNA]</scope>
    <source>
        <tissue evidence="3">Taproot</tissue>
    </source>
</reference>
<dbReference type="InterPro" id="IPR002048">
    <property type="entry name" value="EF_hand_dom"/>
</dbReference>
<dbReference type="EMBL" id="KQ112985">
    <property type="protein sequence ID" value="KMS65199.1"/>
    <property type="molecule type" value="Genomic_DNA"/>
</dbReference>
<dbReference type="InterPro" id="IPR011992">
    <property type="entry name" value="EF-hand-dom_pair"/>
</dbReference>
<dbReference type="GO" id="GO:0005509">
    <property type="term" value="F:calcium ion binding"/>
    <property type="evidence" value="ECO:0007669"/>
    <property type="project" value="InterPro"/>
</dbReference>
<dbReference type="Gene3D" id="1.10.238.10">
    <property type="entry name" value="EF-hand"/>
    <property type="match status" value="1"/>
</dbReference>
<organism evidence="3 4">
    <name type="scientific">Beta vulgaris subsp. vulgaris</name>
    <name type="common">Beet</name>
    <dbReference type="NCBI Taxonomy" id="3555"/>
    <lineage>
        <taxon>Eukaryota</taxon>
        <taxon>Viridiplantae</taxon>
        <taxon>Streptophyta</taxon>
        <taxon>Embryophyta</taxon>
        <taxon>Tracheophyta</taxon>
        <taxon>Spermatophyta</taxon>
        <taxon>Magnoliopsida</taxon>
        <taxon>eudicotyledons</taxon>
        <taxon>Gunneridae</taxon>
        <taxon>Pentapetalae</taxon>
        <taxon>Caryophyllales</taxon>
        <taxon>Chenopodiaceae</taxon>
        <taxon>Betoideae</taxon>
        <taxon>Beta</taxon>
    </lineage>
</organism>
<dbReference type="PROSITE" id="PS00018">
    <property type="entry name" value="EF_HAND_1"/>
    <property type="match status" value="1"/>
</dbReference>
<name>A0A0J7YNQ3_BETVV</name>
<keyword evidence="1" id="KW-0106">Calcium</keyword>
<feature type="domain" description="EF-hand" evidence="2">
    <location>
        <begin position="6"/>
        <end position="41"/>
    </location>
</feature>
<protein>
    <recommendedName>
        <fullName evidence="2">EF-hand domain-containing protein</fullName>
    </recommendedName>
</protein>
<dbReference type="PROSITE" id="PS50222">
    <property type="entry name" value="EF_HAND_2"/>
    <property type="match status" value="1"/>
</dbReference>
<evidence type="ECO:0000256" key="1">
    <source>
        <dbReference type="ARBA" id="ARBA00022837"/>
    </source>
</evidence>
<accession>A0A0J7YNQ3</accession>
<dbReference type="Pfam" id="PF13202">
    <property type="entry name" value="EF-hand_5"/>
    <property type="match status" value="1"/>
</dbReference>
<evidence type="ECO:0000313" key="4">
    <source>
        <dbReference type="Proteomes" id="UP000035740"/>
    </source>
</evidence>
<keyword evidence="4" id="KW-1185">Reference proteome</keyword>
<dbReference type="InterPro" id="IPR018247">
    <property type="entry name" value="EF_Hand_1_Ca_BS"/>
</dbReference>
<dbReference type="Proteomes" id="UP000035740">
    <property type="component" value="Unassembled WGS sequence"/>
</dbReference>
<proteinExistence type="predicted"/>
<dbReference type="AlphaFoldDB" id="A0A0J7YNQ3"/>
<evidence type="ECO:0000259" key="2">
    <source>
        <dbReference type="PROSITE" id="PS50222"/>
    </source>
</evidence>
<dbReference type="SUPFAM" id="SSF47473">
    <property type="entry name" value="EF-hand"/>
    <property type="match status" value="1"/>
</dbReference>